<proteinExistence type="inferred from homology"/>
<dbReference type="AlphaFoldDB" id="A0ABD2ZBV2"/>
<feature type="transmembrane region" description="Helical" evidence="8">
    <location>
        <begin position="29"/>
        <end position="54"/>
    </location>
</feature>
<evidence type="ECO:0000256" key="5">
    <source>
        <dbReference type="ARBA" id="ARBA00023136"/>
    </source>
</evidence>
<feature type="transmembrane region" description="Helical" evidence="8">
    <location>
        <begin position="444"/>
        <end position="465"/>
    </location>
</feature>
<comment type="subcellular location">
    <subcellularLocation>
        <location evidence="1">Membrane</location>
        <topology evidence="1">Multi-pass membrane protein</topology>
    </subcellularLocation>
</comment>
<dbReference type="InterPro" id="IPR000109">
    <property type="entry name" value="POT_fam"/>
</dbReference>
<evidence type="ECO:0000256" key="2">
    <source>
        <dbReference type="ARBA" id="ARBA00005982"/>
    </source>
</evidence>
<evidence type="ECO:0000256" key="6">
    <source>
        <dbReference type="ARBA" id="ARBA00044504"/>
    </source>
</evidence>
<dbReference type="InterPro" id="IPR036259">
    <property type="entry name" value="MFS_trans_sf"/>
</dbReference>
<feature type="transmembrane region" description="Helical" evidence="8">
    <location>
        <begin position="405"/>
        <end position="424"/>
    </location>
</feature>
<feature type="transmembrane region" description="Helical" evidence="8">
    <location>
        <begin position="135"/>
        <end position="155"/>
    </location>
</feature>
<evidence type="ECO:0000313" key="10">
    <source>
        <dbReference type="Proteomes" id="UP001630127"/>
    </source>
</evidence>
<feature type="transmembrane region" description="Helical" evidence="8">
    <location>
        <begin position="66"/>
        <end position="84"/>
    </location>
</feature>
<evidence type="ECO:0000256" key="3">
    <source>
        <dbReference type="ARBA" id="ARBA00022692"/>
    </source>
</evidence>
<keyword evidence="3 8" id="KW-0812">Transmembrane</keyword>
<feature type="transmembrane region" description="Helical" evidence="8">
    <location>
        <begin position="176"/>
        <end position="199"/>
    </location>
</feature>
<dbReference type="SUPFAM" id="SSF103473">
    <property type="entry name" value="MFS general substrate transporter"/>
    <property type="match status" value="2"/>
</dbReference>
<organism evidence="9 10">
    <name type="scientific">Cinchona calisaya</name>
    <dbReference type="NCBI Taxonomy" id="153742"/>
    <lineage>
        <taxon>Eukaryota</taxon>
        <taxon>Viridiplantae</taxon>
        <taxon>Streptophyta</taxon>
        <taxon>Embryophyta</taxon>
        <taxon>Tracheophyta</taxon>
        <taxon>Spermatophyta</taxon>
        <taxon>Magnoliopsida</taxon>
        <taxon>eudicotyledons</taxon>
        <taxon>Gunneridae</taxon>
        <taxon>Pentapetalae</taxon>
        <taxon>asterids</taxon>
        <taxon>lamiids</taxon>
        <taxon>Gentianales</taxon>
        <taxon>Rubiaceae</taxon>
        <taxon>Cinchonoideae</taxon>
        <taxon>Cinchoneae</taxon>
        <taxon>Cinchona</taxon>
    </lineage>
</organism>
<accession>A0ABD2ZBV2</accession>
<feature type="compositionally biased region" description="Basic and acidic residues" evidence="7">
    <location>
        <begin position="592"/>
        <end position="604"/>
    </location>
</feature>
<comment type="caution">
    <text evidence="9">The sequence shown here is derived from an EMBL/GenBank/DDBJ whole genome shotgun (WGS) entry which is preliminary data.</text>
</comment>
<sequence>MEDVINSGHETREISLDTKGKGGFRAASFVYAMVSMENMGFVANMVSMVLYFQLQMQFDVSAAANTVTNLMGSTFLLSIFGGFISDTYINRFKTCLIFGAFELAALVLMTIQGRYKDLHPNPCGKSSCVAGGIAVMFYASLALLAMGTGGVRGALPSLGADQFNQKDPKESKALATYFNLLLLSTSLGATIGVTIIVWVATNKHWWPGFLIALIGTIIGYTFLAIGKPFYRLQAPGDSPLLRVMQVIVVAIKNRSLPHPNSPDELYEPNQKDSSISTDQKIQHTEQFRWLDKAAIIRDNHSPKPTPWTICTATQVEEVKILTRMVPIIASTIILNTCMAQLQTFSVTQGYYMNRYIGSFEVPAPSVPVIPLLFMSILIPIYEFLFVPFARRITTHPSGITQLQRIGVGLVLSVISMAVAGFVEVKRKNHDLQYGKPIHVLWLSFQYGIFGIADMFTLVGSLEFFYKEAPVGMRSLSTSFTYLSLSFGYFLSSIFVEIINSVTRRASHSKKGWLEGQILDENRLNLFFWFLAILSLLNFFNYLYWASWYKYKQENISSTVNCSDQADKDEATKKTTTATNGNGDGNGNVLPASDEKSIEDANWKS</sequence>
<evidence type="ECO:0000256" key="1">
    <source>
        <dbReference type="ARBA" id="ARBA00004141"/>
    </source>
</evidence>
<feature type="transmembrane region" description="Helical" evidence="8">
    <location>
        <begin position="477"/>
        <end position="498"/>
    </location>
</feature>
<evidence type="ECO:0000256" key="8">
    <source>
        <dbReference type="SAM" id="Phobius"/>
    </source>
</evidence>
<evidence type="ECO:0000313" key="9">
    <source>
        <dbReference type="EMBL" id="KAL3515842.1"/>
    </source>
</evidence>
<protein>
    <recommendedName>
        <fullName evidence="11">Nitrate transporter</fullName>
    </recommendedName>
</protein>
<comment type="similarity">
    <text evidence="2">Belongs to the major facilitator superfamily. Proton-dependent oligopeptide transporter (POT/PTR) (TC 2.A.17) family.</text>
</comment>
<evidence type="ECO:0000256" key="4">
    <source>
        <dbReference type="ARBA" id="ARBA00022989"/>
    </source>
</evidence>
<dbReference type="Proteomes" id="UP001630127">
    <property type="component" value="Unassembled WGS sequence"/>
</dbReference>
<keyword evidence="5 8" id="KW-0472">Membrane</keyword>
<feature type="transmembrane region" description="Helical" evidence="8">
    <location>
        <begin position="365"/>
        <end position="384"/>
    </location>
</feature>
<evidence type="ECO:0008006" key="11">
    <source>
        <dbReference type="Google" id="ProtNLM"/>
    </source>
</evidence>
<evidence type="ECO:0000256" key="7">
    <source>
        <dbReference type="SAM" id="MobiDB-lite"/>
    </source>
</evidence>
<feature type="transmembrane region" description="Helical" evidence="8">
    <location>
        <begin position="525"/>
        <end position="544"/>
    </location>
</feature>
<name>A0ABD2ZBV2_9GENT</name>
<feature type="region of interest" description="Disordered" evidence="7">
    <location>
        <begin position="566"/>
        <end position="604"/>
    </location>
</feature>
<dbReference type="GO" id="GO:0016020">
    <property type="term" value="C:membrane"/>
    <property type="evidence" value="ECO:0007669"/>
    <property type="project" value="UniProtKB-SubCell"/>
</dbReference>
<feature type="transmembrane region" description="Helical" evidence="8">
    <location>
        <begin position="324"/>
        <end position="345"/>
    </location>
</feature>
<gene>
    <name evidence="9" type="ORF">ACH5RR_022744</name>
</gene>
<dbReference type="Gene3D" id="1.20.1250.20">
    <property type="entry name" value="MFS general substrate transporter like domains"/>
    <property type="match status" value="1"/>
</dbReference>
<comment type="similarity">
    <text evidence="6">Belongs to the major facilitator superfamily. Phosphate:H(+) symporter (TC 2.A.1.9) family.</text>
</comment>
<dbReference type="EMBL" id="JBJUIK010000010">
    <property type="protein sequence ID" value="KAL3515842.1"/>
    <property type="molecule type" value="Genomic_DNA"/>
</dbReference>
<keyword evidence="4 8" id="KW-1133">Transmembrane helix</keyword>
<feature type="transmembrane region" description="Helical" evidence="8">
    <location>
        <begin position="96"/>
        <end position="115"/>
    </location>
</feature>
<dbReference type="PANTHER" id="PTHR11654">
    <property type="entry name" value="OLIGOPEPTIDE TRANSPORTER-RELATED"/>
    <property type="match status" value="1"/>
</dbReference>
<keyword evidence="10" id="KW-1185">Reference proteome</keyword>
<reference evidence="9 10" key="1">
    <citation type="submission" date="2024-11" db="EMBL/GenBank/DDBJ databases">
        <title>A near-complete genome assembly of Cinchona calisaya.</title>
        <authorList>
            <person name="Lian D.C."/>
            <person name="Zhao X.W."/>
            <person name="Wei L."/>
        </authorList>
    </citation>
    <scope>NUCLEOTIDE SEQUENCE [LARGE SCALE GENOMIC DNA]</scope>
    <source>
        <tissue evidence="9">Nenye</tissue>
    </source>
</reference>
<dbReference type="Pfam" id="PF00854">
    <property type="entry name" value="PTR2"/>
    <property type="match status" value="1"/>
</dbReference>
<feature type="transmembrane region" description="Helical" evidence="8">
    <location>
        <begin position="205"/>
        <end position="225"/>
    </location>
</feature>